<dbReference type="Pfam" id="PF11848">
    <property type="entry name" value="DUF3368"/>
    <property type="match status" value="1"/>
</dbReference>
<dbReference type="Proteomes" id="UP000070256">
    <property type="component" value="Unassembled WGS sequence"/>
</dbReference>
<sequence length="148" mass="16569">MRIITPSIVRAELEELSEYPDPEGKAAKKALELISEGLIITEEVEAEKEAQELLSPHVDEGEASCFICCRERGTRNLIMDDVNAATELEEKALRSGIRQKISVAIITELMKKGEISSEKARLAVNKLVKTRDWRGGVLEALVKKYFLK</sequence>
<comment type="caution">
    <text evidence="1">The sequence shown here is derived from an EMBL/GenBank/DDBJ whole genome shotgun (WGS) entry which is preliminary data.</text>
</comment>
<dbReference type="InterPro" id="IPR021799">
    <property type="entry name" value="PIN-like_prokaryotic"/>
</dbReference>
<protein>
    <submittedName>
        <fullName evidence="1">Uncharacterized protein</fullName>
    </submittedName>
</protein>
<keyword evidence="2" id="KW-1185">Reference proteome</keyword>
<evidence type="ECO:0000313" key="1">
    <source>
        <dbReference type="EMBL" id="KXB08259.1"/>
    </source>
</evidence>
<evidence type="ECO:0000313" key="2">
    <source>
        <dbReference type="Proteomes" id="UP000070256"/>
    </source>
</evidence>
<reference evidence="1 2" key="1">
    <citation type="journal article" date="2016" name="Sci. Rep.">
        <title>Metabolic traits of an uncultured archaeal lineage -MSBL1- from brine pools of the Red Sea.</title>
        <authorList>
            <person name="Mwirichia R."/>
            <person name="Alam I."/>
            <person name="Rashid M."/>
            <person name="Vinu M."/>
            <person name="Ba-Alawi W."/>
            <person name="Anthony Kamau A."/>
            <person name="Kamanda Ngugi D."/>
            <person name="Goker M."/>
            <person name="Klenk H.P."/>
            <person name="Bajic V."/>
            <person name="Stingl U."/>
        </authorList>
    </citation>
    <scope>NUCLEOTIDE SEQUENCE [LARGE SCALE GENOMIC DNA]</scope>
    <source>
        <strain evidence="1">SCGC-AAA385D11</strain>
    </source>
</reference>
<proteinExistence type="predicted"/>
<organism evidence="1 2">
    <name type="scientific">candidate division MSBL1 archaeon SCGC-AAA385D11</name>
    <dbReference type="NCBI Taxonomy" id="1698286"/>
    <lineage>
        <taxon>Archaea</taxon>
        <taxon>Methanobacteriati</taxon>
        <taxon>Methanobacteriota</taxon>
        <taxon>candidate division MSBL1</taxon>
    </lineage>
</organism>
<accession>A0A133VPA4</accession>
<name>A0A133VPA4_9EURY</name>
<gene>
    <name evidence="1" type="ORF">AKJ58_00490</name>
</gene>
<dbReference type="AlphaFoldDB" id="A0A133VPA4"/>
<dbReference type="EMBL" id="LHYK01000005">
    <property type="protein sequence ID" value="KXB08259.1"/>
    <property type="molecule type" value="Genomic_DNA"/>
</dbReference>